<dbReference type="AlphaFoldDB" id="A0A6A5S2T2"/>
<dbReference type="Gene3D" id="3.20.20.70">
    <property type="entry name" value="Aldolase class I"/>
    <property type="match status" value="1"/>
</dbReference>
<dbReference type="GO" id="GO:0004557">
    <property type="term" value="F:alpha-galactosidase activity"/>
    <property type="evidence" value="ECO:0007669"/>
    <property type="project" value="UniProtKB-EC"/>
</dbReference>
<evidence type="ECO:0000256" key="1">
    <source>
        <dbReference type="ARBA" id="ARBA00001255"/>
    </source>
</evidence>
<gene>
    <name evidence="5" type="ORF">M421DRAFT_415267</name>
</gene>
<accession>A0A6A5S2T2</accession>
<comment type="similarity">
    <text evidence="2">Belongs to the glycosyl hydrolases 36 family.</text>
</comment>
<sequence>MYATLTCHPPLGQTTTIPVDRSTVKFTVLIESSAGSEKTWEAALWHNFDDKEKWASLNLNAVPEPSLTVVKASQTNVRQQFFTIELPGRPKHGGSLSYTVTFRASENEPWKWANEQFSTSDGRLIYQSEDALSDDLTHYIDALPPYLQIKKEQSDSPETLLWSITSPVKAASGSTSGYSHNSLGKPLDFTRWFALVRLWSPWLAPRQGKNRFQPDKEAILATFEREDGSHLVVLAISGVDDVLTTLSHDGEGRIVIQSRNDSEEDGVSQLVAAVGKDLNHAIAAVMYHARKLVMKYGVGAEEAEAELKALADDFKPEWLENWYDGLSYCTWNGIGQHLTEQKLFDALESLAKNEINISNLIIDDNWQSLNHEGGDQFKNAWVEFEATKNGFPRGLKATVGDIRTKYKNIKHIAVWHALFGYWGGIAPEGKIAKEYKTTVVQKKDGVSGGKFTVVAEEDVSRFYKDFYRFLSSAGIDSVKTDAQFFLDELDDATDRRNLIRSYQDAWNVAQLRYFSARAISCMSQSPQMIFHSQLRSNMPQILLRNSDDFFPEVPASHPWHIFCNAHNAIFNQYLNILPDWDMFQTSHDYASFHAAGRCVSGGPIYITDVPGQHDIDLIGQMTGNTPRDNTVILRPHTVGKSTSAYNSYDDPVLLKVATYVGMAHSGVSILGIFNCTQRPLSELIGLDSFPGAEKGTYVIRNHTTGQVTRPTSIEGDDAFVHLELPTRGWEILSAFPLQTFKLKRSHEVKGSDEVQVANLGVLGKMTGAAAIVNTDSYVDRSSGRLRIWTSLKVLGTYGLYISNLKYRNLEDDVMALIFGRPIARHCVKASETCENVLEIDTKRAWMESDSKASWSNEVAVEVVIR</sequence>
<comment type="catalytic activity">
    <reaction evidence="1">
        <text>Hydrolysis of terminal, non-reducing alpha-D-galactose residues in alpha-D-galactosides, including galactose oligosaccharides, galactomannans and galactolipids.</text>
        <dbReference type="EC" id="3.2.1.22"/>
    </reaction>
</comment>
<keyword evidence="3" id="KW-0119">Carbohydrate metabolism</keyword>
<dbReference type="GO" id="GO:0047274">
    <property type="term" value="F:galactinol-sucrose galactosyltransferase activity"/>
    <property type="evidence" value="ECO:0007669"/>
    <property type="project" value="UniProtKB-EC"/>
</dbReference>
<comment type="catalytic activity">
    <reaction evidence="4">
        <text>alpha-D-galactosyl-(1-&gt;3)-1D-myo-inositol + sucrose = raffinose + myo-inositol</text>
        <dbReference type="Rhea" id="RHEA:20161"/>
        <dbReference type="ChEBI" id="CHEBI:16634"/>
        <dbReference type="ChEBI" id="CHEBI:17268"/>
        <dbReference type="ChEBI" id="CHEBI:17505"/>
        <dbReference type="ChEBI" id="CHEBI:17992"/>
        <dbReference type="EC" id="2.4.1.82"/>
    </reaction>
</comment>
<dbReference type="InterPro" id="IPR013785">
    <property type="entry name" value="Aldolase_TIM"/>
</dbReference>
<dbReference type="OrthoDB" id="4664297at2759"/>
<evidence type="ECO:0000313" key="5">
    <source>
        <dbReference type="EMBL" id="KAF1934223.1"/>
    </source>
</evidence>
<evidence type="ECO:0000256" key="4">
    <source>
        <dbReference type="ARBA" id="ARBA00049426"/>
    </source>
</evidence>
<reference evidence="5" key="1">
    <citation type="journal article" date="2020" name="Stud. Mycol.">
        <title>101 Dothideomycetes genomes: a test case for predicting lifestyles and emergence of pathogens.</title>
        <authorList>
            <person name="Haridas S."/>
            <person name="Albert R."/>
            <person name="Binder M."/>
            <person name="Bloem J."/>
            <person name="Labutti K."/>
            <person name="Salamov A."/>
            <person name="Andreopoulos B."/>
            <person name="Baker S."/>
            <person name="Barry K."/>
            <person name="Bills G."/>
            <person name="Bluhm B."/>
            <person name="Cannon C."/>
            <person name="Castanera R."/>
            <person name="Culley D."/>
            <person name="Daum C."/>
            <person name="Ezra D."/>
            <person name="Gonzalez J."/>
            <person name="Henrissat B."/>
            <person name="Kuo A."/>
            <person name="Liang C."/>
            <person name="Lipzen A."/>
            <person name="Lutzoni F."/>
            <person name="Magnuson J."/>
            <person name="Mondo S."/>
            <person name="Nolan M."/>
            <person name="Ohm R."/>
            <person name="Pangilinan J."/>
            <person name="Park H.-J."/>
            <person name="Ramirez L."/>
            <person name="Alfaro M."/>
            <person name="Sun H."/>
            <person name="Tritt A."/>
            <person name="Yoshinaga Y."/>
            <person name="Zwiers L.-H."/>
            <person name="Turgeon B."/>
            <person name="Goodwin S."/>
            <person name="Spatafora J."/>
            <person name="Crous P."/>
            <person name="Grigoriev I."/>
        </authorList>
    </citation>
    <scope>NUCLEOTIDE SEQUENCE</scope>
    <source>
        <strain evidence="5">CBS 183.55</strain>
    </source>
</reference>
<evidence type="ECO:0000313" key="6">
    <source>
        <dbReference type="Proteomes" id="UP000800082"/>
    </source>
</evidence>
<proteinExistence type="inferred from homology"/>
<dbReference type="PANTHER" id="PTHR31268:SF32">
    <property type="entry name" value="GALACTINOL--SUCROSE GALACTOSYLTRANSFERASE 2-RELATED"/>
    <property type="match status" value="1"/>
</dbReference>
<dbReference type="PANTHER" id="PTHR31268">
    <property type="match status" value="1"/>
</dbReference>
<dbReference type="InterPro" id="IPR017853">
    <property type="entry name" value="GH"/>
</dbReference>
<keyword evidence="6" id="KW-1185">Reference proteome</keyword>
<dbReference type="SUPFAM" id="SSF51445">
    <property type="entry name" value="(Trans)glycosidases"/>
    <property type="match status" value="1"/>
</dbReference>
<dbReference type="InterPro" id="IPR008811">
    <property type="entry name" value="Glycosyl_hydrolases_36"/>
</dbReference>
<dbReference type="FunFam" id="3.20.20.70:FF:000222">
    <property type="entry name" value="Raffinose synthase Sip1 protein"/>
    <property type="match status" value="1"/>
</dbReference>
<dbReference type="Pfam" id="PF05691">
    <property type="entry name" value="Raffinose_syn"/>
    <property type="match status" value="1"/>
</dbReference>
<organism evidence="5 6">
    <name type="scientific">Didymella exigua CBS 183.55</name>
    <dbReference type="NCBI Taxonomy" id="1150837"/>
    <lineage>
        <taxon>Eukaryota</taxon>
        <taxon>Fungi</taxon>
        <taxon>Dikarya</taxon>
        <taxon>Ascomycota</taxon>
        <taxon>Pezizomycotina</taxon>
        <taxon>Dothideomycetes</taxon>
        <taxon>Pleosporomycetidae</taxon>
        <taxon>Pleosporales</taxon>
        <taxon>Pleosporineae</taxon>
        <taxon>Didymellaceae</taxon>
        <taxon>Didymella</taxon>
    </lineage>
</organism>
<dbReference type="EMBL" id="ML978956">
    <property type="protein sequence ID" value="KAF1934223.1"/>
    <property type="molecule type" value="Genomic_DNA"/>
</dbReference>
<evidence type="ECO:0000256" key="2">
    <source>
        <dbReference type="ARBA" id="ARBA00007240"/>
    </source>
</evidence>
<protein>
    <submittedName>
        <fullName evidence="5">Glycoside hydrolase family 36 protein</fullName>
    </submittedName>
</protein>
<evidence type="ECO:0000256" key="3">
    <source>
        <dbReference type="ARBA" id="ARBA00023277"/>
    </source>
</evidence>
<keyword evidence="5" id="KW-0378">Hydrolase</keyword>
<dbReference type="RefSeq" id="XP_033454471.1">
    <property type="nucleotide sequence ID" value="XM_033590634.1"/>
</dbReference>
<name>A0A6A5S2T2_9PLEO</name>
<dbReference type="Proteomes" id="UP000800082">
    <property type="component" value="Unassembled WGS sequence"/>
</dbReference>
<dbReference type="GeneID" id="54348302"/>